<feature type="region of interest" description="Disordered" evidence="1">
    <location>
        <begin position="1"/>
        <end position="27"/>
    </location>
</feature>
<feature type="transmembrane region" description="Helical" evidence="2">
    <location>
        <begin position="154"/>
        <end position="173"/>
    </location>
</feature>
<dbReference type="SMART" id="SM01411">
    <property type="entry name" value="Ephrin_rec_like"/>
    <property type="match status" value="7"/>
</dbReference>
<feature type="transmembrane region" description="Helical" evidence="2">
    <location>
        <begin position="1048"/>
        <end position="1069"/>
    </location>
</feature>
<protein>
    <recommendedName>
        <fullName evidence="3">Tyrosine-protein kinase ephrin type A/B receptor-like domain-containing protein</fullName>
    </recommendedName>
</protein>
<feature type="transmembrane region" description="Helical" evidence="2">
    <location>
        <begin position="1280"/>
        <end position="1297"/>
    </location>
</feature>
<keyword evidence="2" id="KW-0812">Transmembrane</keyword>
<dbReference type="OrthoDB" id="201051at2759"/>
<dbReference type="SUPFAM" id="SSF57184">
    <property type="entry name" value="Growth factor receptor domain"/>
    <property type="match status" value="2"/>
</dbReference>
<feature type="transmembrane region" description="Helical" evidence="2">
    <location>
        <begin position="1232"/>
        <end position="1260"/>
    </location>
</feature>
<organism evidence="4 5">
    <name type="scientific">Triparma laevis f. longispina</name>
    <dbReference type="NCBI Taxonomy" id="1714387"/>
    <lineage>
        <taxon>Eukaryota</taxon>
        <taxon>Sar</taxon>
        <taxon>Stramenopiles</taxon>
        <taxon>Ochrophyta</taxon>
        <taxon>Bolidophyceae</taxon>
        <taxon>Parmales</taxon>
        <taxon>Triparmaceae</taxon>
        <taxon>Triparma</taxon>
    </lineage>
</organism>
<dbReference type="Proteomes" id="UP001165122">
    <property type="component" value="Unassembled WGS sequence"/>
</dbReference>
<evidence type="ECO:0000313" key="5">
    <source>
        <dbReference type="Proteomes" id="UP001165122"/>
    </source>
</evidence>
<feature type="transmembrane region" description="Helical" evidence="2">
    <location>
        <begin position="955"/>
        <end position="974"/>
    </location>
</feature>
<evidence type="ECO:0000313" key="4">
    <source>
        <dbReference type="EMBL" id="GMI11479.1"/>
    </source>
</evidence>
<feature type="compositionally biased region" description="Basic and acidic residues" evidence="1">
    <location>
        <begin position="8"/>
        <end position="27"/>
    </location>
</feature>
<dbReference type="InterPro" id="IPR009030">
    <property type="entry name" value="Growth_fac_rcpt_cys_sf"/>
</dbReference>
<evidence type="ECO:0000256" key="1">
    <source>
        <dbReference type="SAM" id="MobiDB-lite"/>
    </source>
</evidence>
<feature type="region of interest" description="Disordered" evidence="1">
    <location>
        <begin position="50"/>
        <end position="82"/>
    </location>
</feature>
<sequence length="1461" mass="156213">MQAPLSSPKDKTAQVDDADDLQRNPEKTFFELNEELKKYRERSSDLQQKVEVLRLQQATSTPLPSPSPPVASSLPPPAPTQTQILDDAERDLGATGSVPGQAKAPPAFSFGAISGSAPWIFLHGLLATLVGLSLAKKRKKPSRKGGKKVNKLRLFTLFLVVSSEVLAINFGALPAPSASGAAKSEAADEGWAQAAKLEECRALLLEDNYPVTDARIDDGLEEAGGEGRKLMTNLTTFIVSDQDGLSNKLNAFYYDDGSCAQTTGCPDELVVAEGVYTCGTCSSSSRMYYIDGFYGLVRCEKDDVGCTLDAEGSRLIMNVYSTGGKLTLRSFRFYRGRGPYGSGGGLGIYRDVTLELMLFEDCQDINTDTTYNTAGGGAIFVWSGNIKLYGVSFSGNSALSNVGAEILTVHGYVTVYGTCPDGESGSPTEGAALDTFEGGTTANGRITGSLYSYTKGTCTACPVGQAGDSAFSCASCPVGGRTDTGRTICINCPPGTYGTTPMSDQCLPCTGSTFTSSINQLSCSSCTSGTWANVDNSGCTSSTACPLGQGQTATGGTCEVCPAGKYSDTTDDSQCSSCPAGKHNPSTGSTASSACVDCPVGRYSSENAALSTCTACAPGKANPSAASATYSACVDCTVGKYMETEAAETCVFCPAGKINPSTTGSSSSSVCEDCSAGTGESVTSTVCESCVAGKYGPAGFGCHDCGRGKYSDVVAATAETQCKLCLQGKSSPLEGAPSHCEGCPERTYAPGEGYAMCVVCPPFQTAKEDQTGCTTYSGYYRDDSKGQSVLVPPGVSQDTPGMTLKTLDLKPGYWRTSVNSTEIIPCLNSKHCMGGPNITDLCNEGYTGPLCAVCDKNYAGTGSGKTLTCNVCSGDATFTIAVYTVGYFLIASLLLISYCCCFRDGGGPDAAEEAIPISTGRSTASSSLENRVSRARTVTASAKAKYNTFMKAKGPILKVLLSYYQIVTMLPFVLDLKFPPIFTSLTDVFGSIVNLNFVSLMPLGCIMQSDFHHQMIGYTLVPLIIGGLMILAYNFLKRKPSTVGLSNEIFALFLFMTFLILPTVSIQIFSTFACRDFEDGTSYLKVDYSIDCNAPSRNFYLYYAVVMGFVYPIGIPLLYYIQLRNAQRKTYLDPGQKALVNTKAWKRQDSNNKVKVEFQMNQGEAEPPPGEEGWGAWEVIESMTEEEAMQCAIYFRSVLEEKHVQVKRISFLYSAYEPWCYYFEVIETVRKLFLTGGLIFFNPGTGSQIVFSLLISIASMRVYAYYSPFIKNDQDVIAEAAQWSLFFILFGALLIRVNVDNESLQDKTFFDFMMVMVNFVPILIPVLQQLAIVKSVIVQTSAFFGYGEVAELDAAKKQLDALDKEFGVTNMLRQKAGEPDEETPSGALMNPMRSAGTVLGGGDAAGVEMKKLPPSDDDEKLPSVPLADQIKVGWTEHIDPATNAPYWTNGGKRSKVATAID</sequence>
<comment type="caution">
    <text evidence="4">The sequence shown here is derived from an EMBL/GenBank/DDBJ whole genome shotgun (WGS) entry which is preliminary data.</text>
</comment>
<keyword evidence="2" id="KW-1133">Transmembrane helix</keyword>
<gene>
    <name evidence="4" type="ORF">TrLO_g5191</name>
</gene>
<feature type="transmembrane region" description="Helical" evidence="2">
    <location>
        <begin position="876"/>
        <end position="896"/>
    </location>
</feature>
<reference evidence="5" key="1">
    <citation type="journal article" date="2023" name="Commun. Biol.">
        <title>Genome analysis of Parmales, the sister group of diatoms, reveals the evolutionary specialization of diatoms from phago-mixotrophs to photoautotrophs.</title>
        <authorList>
            <person name="Ban H."/>
            <person name="Sato S."/>
            <person name="Yoshikawa S."/>
            <person name="Yamada K."/>
            <person name="Nakamura Y."/>
            <person name="Ichinomiya M."/>
            <person name="Sato N."/>
            <person name="Blanc-Mathieu R."/>
            <person name="Endo H."/>
            <person name="Kuwata A."/>
            <person name="Ogata H."/>
        </authorList>
    </citation>
    <scope>NUCLEOTIDE SEQUENCE [LARGE SCALE GENOMIC DNA]</scope>
    <source>
        <strain evidence="5">NIES 3700</strain>
    </source>
</reference>
<feature type="region of interest" description="Disordered" evidence="1">
    <location>
        <begin position="1441"/>
        <end position="1461"/>
    </location>
</feature>
<dbReference type="EMBL" id="BRXW01000162">
    <property type="protein sequence ID" value="GMI11479.1"/>
    <property type="molecule type" value="Genomic_DNA"/>
</dbReference>
<name>A0A9W7KU06_9STRA</name>
<feature type="transmembrane region" description="Helical" evidence="2">
    <location>
        <begin position="116"/>
        <end position="134"/>
    </location>
</feature>
<evidence type="ECO:0000256" key="2">
    <source>
        <dbReference type="SAM" id="Phobius"/>
    </source>
</evidence>
<dbReference type="PANTHER" id="PTHR11319:SF35">
    <property type="entry name" value="OUTER MEMBRANE PROTEIN PMPC-RELATED"/>
    <property type="match status" value="1"/>
</dbReference>
<accession>A0A9W7KU06</accession>
<dbReference type="Gene3D" id="2.10.50.10">
    <property type="entry name" value="Tumor Necrosis Factor Receptor, subunit A, domain 2"/>
    <property type="match status" value="1"/>
</dbReference>
<dbReference type="InterPro" id="IPR011641">
    <property type="entry name" value="Tyr-kin_ephrin_A/B_rcpt-like"/>
</dbReference>
<dbReference type="PANTHER" id="PTHR11319">
    <property type="entry name" value="G PROTEIN-COUPLED RECEPTOR-RELATED"/>
    <property type="match status" value="1"/>
</dbReference>
<feature type="transmembrane region" description="Helical" evidence="2">
    <location>
        <begin position="1016"/>
        <end position="1036"/>
    </location>
</feature>
<feature type="transmembrane region" description="Helical" evidence="2">
    <location>
        <begin position="1309"/>
        <end position="1327"/>
    </location>
</feature>
<evidence type="ECO:0000259" key="3">
    <source>
        <dbReference type="Pfam" id="PF07699"/>
    </source>
</evidence>
<feature type="domain" description="Tyrosine-protein kinase ephrin type A/B receptor-like" evidence="3">
    <location>
        <begin position="555"/>
        <end position="595"/>
    </location>
</feature>
<feature type="compositionally biased region" description="Pro residues" evidence="1">
    <location>
        <begin position="63"/>
        <end position="79"/>
    </location>
</feature>
<keyword evidence="2" id="KW-0472">Membrane</keyword>
<keyword evidence="5" id="KW-1185">Reference proteome</keyword>
<dbReference type="Pfam" id="PF07699">
    <property type="entry name" value="Ephrin_rec_like"/>
    <property type="match status" value="1"/>
</dbReference>
<proteinExistence type="predicted"/>
<feature type="transmembrane region" description="Helical" evidence="2">
    <location>
        <begin position="1100"/>
        <end position="1121"/>
    </location>
</feature>